<dbReference type="EMBL" id="CAEZYO010000005">
    <property type="protein sequence ID" value="CAB4723145.1"/>
    <property type="molecule type" value="Genomic_DNA"/>
</dbReference>
<evidence type="ECO:0000313" key="5">
    <source>
        <dbReference type="EMBL" id="CAB5135689.1"/>
    </source>
</evidence>
<dbReference type="EMBL" id="CAESAH010000005">
    <property type="protein sequence ID" value="CAB4332866.1"/>
    <property type="molecule type" value="Genomic_DNA"/>
</dbReference>
<feature type="coiled-coil region" evidence="1">
    <location>
        <begin position="415"/>
        <end position="445"/>
    </location>
</feature>
<dbReference type="EMBL" id="CAFBRY010000002">
    <property type="protein sequence ID" value="CAB5135689.1"/>
    <property type="molecule type" value="Genomic_DNA"/>
</dbReference>
<evidence type="ECO:0000313" key="3">
    <source>
        <dbReference type="EMBL" id="CAB4723145.1"/>
    </source>
</evidence>
<dbReference type="EMBL" id="CAFABC010000003">
    <property type="protein sequence ID" value="CAB4816104.1"/>
    <property type="molecule type" value="Genomic_DNA"/>
</dbReference>
<name>A0A6J5YTM9_9ZZZZ</name>
<evidence type="ECO:0000256" key="1">
    <source>
        <dbReference type="SAM" id="Coils"/>
    </source>
</evidence>
<dbReference type="AlphaFoldDB" id="A0A6J5YTM9"/>
<accession>A0A6J5YTM9</accession>
<sequence>MKRLQIAALLSILLFSGLNTARADLNYSDCLLNTSVHQVVSLGKPLSPQRLGNKSKVRVAVLPYYFTDGSVKELSDSEKSDYLQAASRIRDVSDQKVNIEFVFLPSLNSGNTSAEFRQFYLMRNTGWSERDLNKSTWGFVKKSLIKADATVNFSNFDSVILEGNNLDKSFYIAEAMQFFRDSQGNSYEAANQDFFKSVLTQDGYIDNAILLDSHMGIDIIAHELLHNFGLTDLYGSGSGPGYYSMMAGGSRALLNYEKAVLGWFPIENFKCSEYGSAVNQLKADNRISITNVKQDSITLLKVSSDKAYVLEIVNSGEKSALLVYLLEQEMRPPITLYTDPNVSYFAVFDVLNPSNVSSIYRTADFELLINDIKELNLDLTIIPKNLVSSPEAVAIFENSRTNKQNLIALRVAEKAAAEKAAAEKAAAEKAAAEKAAAEKAAAEKAAVPKKVTIICTKGKLTKKVTAIKPYCPSGFRKK</sequence>
<gene>
    <name evidence="3" type="ORF">UFOPK2731_00289</name>
    <name evidence="4" type="ORF">UFOPK3161_00213</name>
    <name evidence="2" type="ORF">UFOPK3962_00347</name>
    <name evidence="5" type="ORF">UFOPK4427_00163</name>
</gene>
<evidence type="ECO:0000313" key="4">
    <source>
        <dbReference type="EMBL" id="CAB4816104.1"/>
    </source>
</evidence>
<protein>
    <submittedName>
        <fullName evidence="2">Unannotated protein</fullName>
    </submittedName>
</protein>
<evidence type="ECO:0000313" key="2">
    <source>
        <dbReference type="EMBL" id="CAB4332866.1"/>
    </source>
</evidence>
<reference evidence="2" key="1">
    <citation type="submission" date="2020-05" db="EMBL/GenBank/DDBJ databases">
        <authorList>
            <person name="Chiriac C."/>
            <person name="Salcher M."/>
            <person name="Ghai R."/>
            <person name="Kavagutti S V."/>
        </authorList>
    </citation>
    <scope>NUCLEOTIDE SEQUENCE</scope>
</reference>
<keyword evidence="1" id="KW-0175">Coiled coil</keyword>
<proteinExistence type="predicted"/>
<organism evidence="2">
    <name type="scientific">freshwater metagenome</name>
    <dbReference type="NCBI Taxonomy" id="449393"/>
    <lineage>
        <taxon>unclassified sequences</taxon>
        <taxon>metagenomes</taxon>
        <taxon>ecological metagenomes</taxon>
    </lineage>
</organism>